<proteinExistence type="predicted"/>
<evidence type="ECO:0000313" key="4">
    <source>
        <dbReference type="EMBL" id="KAK2946006.1"/>
    </source>
</evidence>
<name>A0ABQ9X2J9_9EUKA</name>
<evidence type="ECO:0000259" key="3">
    <source>
        <dbReference type="PROSITE" id="PS50102"/>
    </source>
</evidence>
<keyword evidence="5" id="KW-1185">Reference proteome</keyword>
<feature type="compositionally biased region" description="Polar residues" evidence="2">
    <location>
        <begin position="220"/>
        <end position="235"/>
    </location>
</feature>
<reference evidence="4 5" key="1">
    <citation type="journal article" date="2022" name="bioRxiv">
        <title>Genomics of Preaxostyla Flagellates Illuminates Evolutionary Transitions and the Path Towards Mitochondrial Loss.</title>
        <authorList>
            <person name="Novak L.V.F."/>
            <person name="Treitli S.C."/>
            <person name="Pyrih J."/>
            <person name="Halakuc P."/>
            <person name="Pipaliya S.V."/>
            <person name="Vacek V."/>
            <person name="Brzon O."/>
            <person name="Soukal P."/>
            <person name="Eme L."/>
            <person name="Dacks J.B."/>
            <person name="Karnkowska A."/>
            <person name="Elias M."/>
            <person name="Hampl V."/>
        </authorList>
    </citation>
    <scope>NUCLEOTIDE SEQUENCE [LARGE SCALE GENOMIC DNA]</scope>
    <source>
        <strain evidence="4">NAU3</strain>
        <tissue evidence="4">Gut</tissue>
    </source>
</reference>
<dbReference type="InterPro" id="IPR035979">
    <property type="entry name" value="RBD_domain_sf"/>
</dbReference>
<dbReference type="SMART" id="SM00360">
    <property type="entry name" value="RRM"/>
    <property type="match status" value="1"/>
</dbReference>
<evidence type="ECO:0000256" key="1">
    <source>
        <dbReference type="PROSITE-ProRule" id="PRU00176"/>
    </source>
</evidence>
<evidence type="ECO:0000256" key="2">
    <source>
        <dbReference type="SAM" id="MobiDB-lite"/>
    </source>
</evidence>
<dbReference type="PANTHER" id="PTHR15241">
    <property type="entry name" value="TRANSFORMER-2-RELATED"/>
    <property type="match status" value="1"/>
</dbReference>
<dbReference type="EMBL" id="JARBJD010000241">
    <property type="protein sequence ID" value="KAK2946006.1"/>
    <property type="molecule type" value="Genomic_DNA"/>
</dbReference>
<feature type="region of interest" description="Disordered" evidence="2">
    <location>
        <begin position="142"/>
        <end position="262"/>
    </location>
</feature>
<dbReference type="PROSITE" id="PS50102">
    <property type="entry name" value="RRM"/>
    <property type="match status" value="2"/>
</dbReference>
<dbReference type="CDD" id="cd00590">
    <property type="entry name" value="RRM_SF"/>
    <property type="match status" value="2"/>
</dbReference>
<dbReference type="Proteomes" id="UP001281761">
    <property type="component" value="Unassembled WGS sequence"/>
</dbReference>
<dbReference type="SUPFAM" id="SSF54928">
    <property type="entry name" value="RNA-binding domain, RBD"/>
    <property type="match status" value="1"/>
</dbReference>
<comment type="caution">
    <text evidence="4">The sequence shown here is derived from an EMBL/GenBank/DDBJ whole genome shotgun (WGS) entry which is preliminary data.</text>
</comment>
<dbReference type="Pfam" id="PF00076">
    <property type="entry name" value="RRM_1"/>
    <property type="match status" value="2"/>
</dbReference>
<feature type="domain" description="RRM" evidence="3">
    <location>
        <begin position="58"/>
        <end position="139"/>
    </location>
</feature>
<sequence>MLDSKKGTSLGFGFVRFSTPDAVTRAIKDMHRCRLDNKTLLVKHSNIPRTKDYFPSCETLFIRGLSRHTTPESITSFCSQIEPPSLVRVSNDFGSSRTESCVAYVRFNSIEAANRVRTALNHTLFPGSFTPIEIAFAKRNLLDHPPKPSKSHKLTPRQKKSAFPAKQKSTPRPFQFPPSNVPELSLHSEPPLPPDLPLTWRSPSTGSFLDPLPSLPAHQKSPSHPNDPNTLTSKSGHFPIQPSKSSHRLYPSTSVVSAHRHL</sequence>
<accession>A0ABQ9X2J9</accession>
<organism evidence="4 5">
    <name type="scientific">Blattamonas nauphoetae</name>
    <dbReference type="NCBI Taxonomy" id="2049346"/>
    <lineage>
        <taxon>Eukaryota</taxon>
        <taxon>Metamonada</taxon>
        <taxon>Preaxostyla</taxon>
        <taxon>Oxymonadida</taxon>
        <taxon>Blattamonas</taxon>
    </lineage>
</organism>
<keyword evidence="1" id="KW-0694">RNA-binding</keyword>
<protein>
    <recommendedName>
        <fullName evidence="3">RRM domain-containing protein</fullName>
    </recommendedName>
</protein>
<gene>
    <name evidence="4" type="ORF">BLNAU_19082</name>
</gene>
<feature type="domain" description="RRM" evidence="3">
    <location>
        <begin position="1"/>
        <end position="47"/>
    </location>
</feature>
<dbReference type="PANTHER" id="PTHR15241:SF304">
    <property type="entry name" value="RRM DOMAIN-CONTAINING PROTEIN"/>
    <property type="match status" value="1"/>
</dbReference>
<dbReference type="InterPro" id="IPR000504">
    <property type="entry name" value="RRM_dom"/>
</dbReference>
<evidence type="ECO:0000313" key="5">
    <source>
        <dbReference type="Proteomes" id="UP001281761"/>
    </source>
</evidence>
<dbReference type="Gene3D" id="3.30.70.330">
    <property type="match status" value="2"/>
</dbReference>
<dbReference type="InterPro" id="IPR012677">
    <property type="entry name" value="Nucleotide-bd_a/b_plait_sf"/>
</dbReference>
<feature type="compositionally biased region" description="Basic residues" evidence="2">
    <location>
        <begin position="147"/>
        <end position="160"/>
    </location>
</feature>